<reference evidence="1 2" key="1">
    <citation type="submission" date="2018-06" db="EMBL/GenBank/DDBJ databases">
        <authorList>
            <consortium name="Pathogen Informatics"/>
            <person name="Doyle S."/>
        </authorList>
    </citation>
    <scope>NUCLEOTIDE SEQUENCE [LARGE SCALE GENOMIC DNA]</scope>
    <source>
        <strain evidence="1 2">NCTC11645</strain>
    </source>
</reference>
<gene>
    <name evidence="1" type="ORF">NCTC11645_00639</name>
</gene>
<dbReference type="Proteomes" id="UP000254512">
    <property type="component" value="Unassembled WGS sequence"/>
</dbReference>
<accession>A0A377HJ38</accession>
<dbReference type="AlphaFoldDB" id="A0A377HJ38"/>
<dbReference type="SUPFAM" id="SSF52540">
    <property type="entry name" value="P-loop containing nucleoside triphosphate hydrolases"/>
    <property type="match status" value="1"/>
</dbReference>
<sequence>MKFSLARQRAFDQTLNAPDFVLVYQMGKVGSSSIEASLEHAGIPSWHLHTFDDNEEFQMYRNTGDVACFFDWPIRAAYKLTLSHRRRILQKRDHLKIITLVRDPIATVVSRFFQDLHIQFIAGKKNEAIHGDIDATLRHLVDAFETQMRLEYFTDWFNRELKRRFGVDVLTHIQNPGQSHWRIEQGGRDVLLMKCEAINQSAGVLADFLATPGFQLQSSNEATNKWYSALYQRFKETYPFERLFHLYDAPLYRAIYSEEDIAQFKMKWSKR</sequence>
<dbReference type="EMBL" id="UGHD01000002">
    <property type="protein sequence ID" value="STO56301.1"/>
    <property type="molecule type" value="Genomic_DNA"/>
</dbReference>
<dbReference type="InterPro" id="IPR027417">
    <property type="entry name" value="P-loop_NTPase"/>
</dbReference>
<dbReference type="STRING" id="673.AL542_07925"/>
<dbReference type="RefSeq" id="WP_005502281.1">
    <property type="nucleotide sequence ID" value="NZ_CP014056.2"/>
</dbReference>
<proteinExistence type="predicted"/>
<evidence type="ECO:0000313" key="2">
    <source>
        <dbReference type="Proteomes" id="UP000254512"/>
    </source>
</evidence>
<evidence type="ECO:0000313" key="1">
    <source>
        <dbReference type="EMBL" id="STO56301.1"/>
    </source>
</evidence>
<dbReference type="KEGG" id="gho:AL542_07925"/>
<dbReference type="GeneID" id="58895839"/>
<protein>
    <submittedName>
        <fullName evidence="1">Capsular polysaccharide synthesis protein</fullName>
    </submittedName>
</protein>
<name>A0A377HJ38_GRIHO</name>
<organism evidence="1 2">
    <name type="scientific">Grimontia hollisae</name>
    <name type="common">Vibrio hollisae</name>
    <dbReference type="NCBI Taxonomy" id="673"/>
    <lineage>
        <taxon>Bacteria</taxon>
        <taxon>Pseudomonadati</taxon>
        <taxon>Pseudomonadota</taxon>
        <taxon>Gammaproteobacteria</taxon>
        <taxon>Vibrionales</taxon>
        <taxon>Vibrionaceae</taxon>
        <taxon>Grimontia</taxon>
    </lineage>
</organism>